<dbReference type="AlphaFoldDB" id="A0A8K1CR64"/>
<reference evidence="2" key="1">
    <citation type="submission" date="2019-03" db="EMBL/GenBank/DDBJ databases">
        <title>Long read genome sequence of the mycoparasitic Pythium oligandrum ATCC 38472 isolated from sugarbeet rhizosphere.</title>
        <authorList>
            <person name="Gaulin E."/>
        </authorList>
    </citation>
    <scope>NUCLEOTIDE SEQUENCE</scope>
    <source>
        <strain evidence="2">ATCC 38472_TT</strain>
    </source>
</reference>
<accession>A0A8K1CR64</accession>
<feature type="transmembrane region" description="Helical" evidence="1">
    <location>
        <begin position="118"/>
        <end position="145"/>
    </location>
</feature>
<organism evidence="2 3">
    <name type="scientific">Pythium oligandrum</name>
    <name type="common">Mycoparasitic fungus</name>
    <dbReference type="NCBI Taxonomy" id="41045"/>
    <lineage>
        <taxon>Eukaryota</taxon>
        <taxon>Sar</taxon>
        <taxon>Stramenopiles</taxon>
        <taxon>Oomycota</taxon>
        <taxon>Peronosporomycetes</taxon>
        <taxon>Pythiales</taxon>
        <taxon>Pythiaceae</taxon>
        <taxon>Pythium</taxon>
    </lineage>
</organism>
<name>A0A8K1CR64_PYTOL</name>
<gene>
    <name evidence="2" type="ORF">Poli38472_011964</name>
</gene>
<feature type="transmembrane region" description="Helical" evidence="1">
    <location>
        <begin position="452"/>
        <end position="475"/>
    </location>
</feature>
<protein>
    <submittedName>
        <fullName evidence="2">Uncharacterized protein</fullName>
    </submittedName>
</protein>
<dbReference type="Proteomes" id="UP000794436">
    <property type="component" value="Unassembled WGS sequence"/>
</dbReference>
<keyword evidence="1" id="KW-1133">Transmembrane helix</keyword>
<evidence type="ECO:0000256" key="1">
    <source>
        <dbReference type="SAM" id="Phobius"/>
    </source>
</evidence>
<dbReference type="OrthoDB" id="106185at2759"/>
<feature type="transmembrane region" description="Helical" evidence="1">
    <location>
        <begin position="84"/>
        <end position="106"/>
    </location>
</feature>
<feature type="transmembrane region" description="Helical" evidence="1">
    <location>
        <begin position="496"/>
        <end position="520"/>
    </location>
</feature>
<feature type="transmembrane region" description="Helical" evidence="1">
    <location>
        <begin position="413"/>
        <end position="432"/>
    </location>
</feature>
<proteinExistence type="predicted"/>
<comment type="caution">
    <text evidence="2">The sequence shown here is derived from an EMBL/GenBank/DDBJ whole genome shotgun (WGS) entry which is preliminary data.</text>
</comment>
<dbReference type="EMBL" id="SPLM01000006">
    <property type="protein sequence ID" value="TMW66848.1"/>
    <property type="molecule type" value="Genomic_DNA"/>
</dbReference>
<evidence type="ECO:0000313" key="3">
    <source>
        <dbReference type="Proteomes" id="UP000794436"/>
    </source>
</evidence>
<keyword evidence="1" id="KW-0812">Transmembrane</keyword>
<feature type="transmembrane region" description="Helical" evidence="1">
    <location>
        <begin position="51"/>
        <end position="72"/>
    </location>
</feature>
<evidence type="ECO:0000313" key="2">
    <source>
        <dbReference type="EMBL" id="TMW66848.1"/>
    </source>
</evidence>
<keyword evidence="1" id="KW-0472">Membrane</keyword>
<feature type="transmembrane region" description="Helical" evidence="1">
    <location>
        <begin position="151"/>
        <end position="172"/>
    </location>
</feature>
<sequence>MSVVAVQPLEARLASDTGFLAWFRRPSKPHGRYSIAKFSALNAYEASPLRAIVLLAGTPLLPLTAAVVPSFIPLRAPALGIDANAPVFFIHILWVVGMITLGTLLHPRPALRITTTEISYTEVLVISFLSSFQVAGLVIGLAFWWRFPTPFTWVLLTPFWGVAVALSHVLVLRRRIWGRNNALRERMSSITPSISVQVSQLGLYAGLSAIFERLSTWQQVLILCFFPLYKAGMKRIIRRIGKNLDDFENEIAVSSVEISLSLYQCMILQGSQSTIATTVLIGIDLVHGVLSVRMFMDKKTSVPRHSLIATVRGIVEQDQLDEAALRKFKTRKGPGLQHKTTKSKLLGNSTHSIVPVPVPVMVKEASSTKLITRRDTKLELREDWPLSSRERVSLVVQALESLESAETILLVEYLEVAIPLVNCIFLAVASPLETARYNSKIQAFYYDSERLWAVIRSIMLYTLLQGLSIVFMHVVMRRRYHISAYRVLVFVLDRHALSLVPKLLAWLALLLHFSVVHYGVDFQFKFDASLPVPDPQT</sequence>
<keyword evidence="3" id="KW-1185">Reference proteome</keyword>